<dbReference type="GO" id="GO:0008168">
    <property type="term" value="F:methyltransferase activity"/>
    <property type="evidence" value="ECO:0007669"/>
    <property type="project" value="UniProtKB-KW"/>
</dbReference>
<dbReference type="Gene3D" id="3.40.50.150">
    <property type="entry name" value="Vaccinia Virus protein VP39"/>
    <property type="match status" value="1"/>
</dbReference>
<dbReference type="AlphaFoldDB" id="A0A8I0H254"/>
<dbReference type="Pfam" id="PF13679">
    <property type="entry name" value="Methyltransf_32"/>
    <property type="match status" value="1"/>
</dbReference>
<organism evidence="2 3">
    <name type="scientific">Xanthomonas citri pv. citri</name>
    <dbReference type="NCBI Taxonomy" id="611301"/>
    <lineage>
        <taxon>Bacteria</taxon>
        <taxon>Pseudomonadati</taxon>
        <taxon>Pseudomonadota</taxon>
        <taxon>Gammaproteobacteria</taxon>
        <taxon>Lysobacterales</taxon>
        <taxon>Lysobacteraceae</taxon>
        <taxon>Xanthomonas</taxon>
    </lineage>
</organism>
<proteinExistence type="predicted"/>
<keyword evidence="2" id="KW-0489">Methyltransferase</keyword>
<dbReference type="InterPro" id="IPR025714">
    <property type="entry name" value="Methyltranfer_dom"/>
</dbReference>
<name>A0A8I0H254_XANCI</name>
<dbReference type="SUPFAM" id="SSF53335">
    <property type="entry name" value="S-adenosyl-L-methionine-dependent methyltransferases"/>
    <property type="match status" value="1"/>
</dbReference>
<dbReference type="Proteomes" id="UP000653002">
    <property type="component" value="Unassembled WGS sequence"/>
</dbReference>
<evidence type="ECO:0000259" key="1">
    <source>
        <dbReference type="Pfam" id="PF13679"/>
    </source>
</evidence>
<feature type="non-terminal residue" evidence="2">
    <location>
        <position position="1"/>
    </location>
</feature>
<feature type="domain" description="Methyltransferase" evidence="1">
    <location>
        <begin position="5"/>
        <end position="91"/>
    </location>
</feature>
<evidence type="ECO:0000313" key="2">
    <source>
        <dbReference type="EMBL" id="MBD4337836.1"/>
    </source>
</evidence>
<dbReference type="GO" id="GO:0032259">
    <property type="term" value="P:methylation"/>
    <property type="evidence" value="ECO:0007669"/>
    <property type="project" value="UniProtKB-KW"/>
</dbReference>
<dbReference type="CDD" id="cd02440">
    <property type="entry name" value="AdoMet_MTases"/>
    <property type="match status" value="1"/>
</dbReference>
<dbReference type="InterPro" id="IPR029063">
    <property type="entry name" value="SAM-dependent_MTases_sf"/>
</dbReference>
<accession>A0A8I0H254</accession>
<sequence length="91" mass="10277">AFRASEQQEIIILDFGCGKSYLTFILYYYFTVKRGVKATILGYDLKEDVVEHCNAIAQKSGYDGLRFVVSDVTRDTLADTRVDMVVTLHAC</sequence>
<evidence type="ECO:0000313" key="3">
    <source>
        <dbReference type="Proteomes" id="UP000653002"/>
    </source>
</evidence>
<feature type="non-terminal residue" evidence="2">
    <location>
        <position position="91"/>
    </location>
</feature>
<keyword evidence="2" id="KW-0808">Transferase</keyword>
<comment type="caution">
    <text evidence="2">The sequence shown here is derived from an EMBL/GenBank/DDBJ whole genome shotgun (WGS) entry which is preliminary data.</text>
</comment>
<dbReference type="EMBL" id="JAABFR010001381">
    <property type="protein sequence ID" value="MBD4337836.1"/>
    <property type="molecule type" value="Genomic_DNA"/>
</dbReference>
<reference evidence="2" key="1">
    <citation type="submission" date="2020-01" db="EMBL/GenBank/DDBJ databases">
        <authorList>
            <person name="Richard D."/>
        </authorList>
    </citation>
    <scope>NUCLEOTIDE SEQUENCE</scope>
    <source>
        <strain evidence="2">JP541</strain>
    </source>
</reference>
<gene>
    <name evidence="2" type="ORF">GUH15_17600</name>
</gene>
<protein>
    <submittedName>
        <fullName evidence="2">Methyltransferase</fullName>
    </submittedName>
</protein>